<evidence type="ECO:0000256" key="1">
    <source>
        <dbReference type="ARBA" id="ARBA00004132"/>
    </source>
</evidence>
<feature type="compositionally biased region" description="Polar residues" evidence="5">
    <location>
        <begin position="197"/>
        <end position="212"/>
    </location>
</feature>
<evidence type="ECO:0000256" key="4">
    <source>
        <dbReference type="ARBA" id="ARBA00023329"/>
    </source>
</evidence>
<keyword evidence="8" id="KW-1185">Reference proteome</keyword>
<feature type="compositionally biased region" description="Polar residues" evidence="5">
    <location>
        <begin position="557"/>
        <end position="566"/>
    </location>
</feature>
<dbReference type="SMART" id="SM00288">
    <property type="entry name" value="VHS"/>
    <property type="match status" value="1"/>
</dbReference>
<feature type="region of interest" description="Disordered" evidence="5">
    <location>
        <begin position="195"/>
        <end position="268"/>
    </location>
</feature>
<dbReference type="Proteomes" id="UP001552299">
    <property type="component" value="Unassembled WGS sequence"/>
</dbReference>
<feature type="region of interest" description="Disordered" evidence="5">
    <location>
        <begin position="381"/>
        <end position="406"/>
    </location>
</feature>
<comment type="subcellular location">
    <subcellularLocation>
        <location evidence="1">Cytoplasmic vesicle</location>
        <location evidence="1">Clathrin-coated vesicle</location>
    </subcellularLocation>
    <subcellularLocation>
        <location evidence="2">Golgi apparatus</location>
        <location evidence="2">trans-Golgi network</location>
    </subcellularLocation>
</comment>
<name>A0ABD0VPA1_DENTH</name>
<evidence type="ECO:0000259" key="6">
    <source>
        <dbReference type="PROSITE" id="PS50179"/>
    </source>
</evidence>
<dbReference type="EMBL" id="JANQDX010000005">
    <property type="protein sequence ID" value="KAL0924427.1"/>
    <property type="molecule type" value="Genomic_DNA"/>
</dbReference>
<feature type="compositionally biased region" description="Basic and acidic residues" evidence="5">
    <location>
        <begin position="213"/>
        <end position="231"/>
    </location>
</feature>
<evidence type="ECO:0000313" key="8">
    <source>
        <dbReference type="Proteomes" id="UP001552299"/>
    </source>
</evidence>
<dbReference type="InterPro" id="IPR035802">
    <property type="entry name" value="ENTH/VHS_tepsin"/>
</dbReference>
<dbReference type="AlphaFoldDB" id="A0ABD0VPA1"/>
<dbReference type="GO" id="GO:0030136">
    <property type="term" value="C:clathrin-coated vesicle"/>
    <property type="evidence" value="ECO:0007669"/>
    <property type="project" value="UniProtKB-SubCell"/>
</dbReference>
<dbReference type="InterPro" id="IPR016024">
    <property type="entry name" value="ARM-type_fold"/>
</dbReference>
<feature type="region of interest" description="Disordered" evidence="5">
    <location>
        <begin position="542"/>
        <end position="566"/>
    </location>
</feature>
<feature type="compositionally biased region" description="Low complexity" evidence="5">
    <location>
        <begin position="232"/>
        <end position="243"/>
    </location>
</feature>
<dbReference type="InterPro" id="IPR002014">
    <property type="entry name" value="VHS_dom"/>
</dbReference>
<evidence type="ECO:0000256" key="5">
    <source>
        <dbReference type="SAM" id="MobiDB-lite"/>
    </source>
</evidence>
<dbReference type="PANTHER" id="PTHR21514:SF0">
    <property type="entry name" value="AP-4 COMPLEX ACCESSORY SUBUNIT TEPSIN"/>
    <property type="match status" value="1"/>
</dbReference>
<sequence length="692" mass="75895">MDTSRRAVESYWRSRMIDGVTVDEDKVAPVYKLEEICELLRTSHASIVKEVSEFILKRLEHKSPIVKQKALRLVKYAVVKSGAEFRREMQRNSAAVRQLLHYKGNLDPLKGDALNKAVRDTAQEAISALFSSDDNKAAAAPVESINKRIEGFGNTNYEVPTEEKKSFLSEVVGLGSASIIQGITSLAVSHALKKNDSGTYRSPNLRRSLTTEIDSRDTYEPVDEHHGEKRQASGSSRSAASGSWNPDSRNNLMSTSVNDENSSSHMVVKSREDRLLETIVTSGGVRLQPTRDALQAFLAEASKLDPLAMSRAIEMKLQSHLWQVRMKAICVLESVLRKQHDDYCSIIESYFSENNDTVVKCCELPQASLREKANKVLSLLGGDLHSAPGNEEDPTDGKSKPVPTVQLPDLIDTGGLEDDEFRSSSKNLVDQGVGDLTSAPLVDDLFGGAQISEASISKNENVDDPFADVSFHIANEKKHTDIFSGLTIDDKKSDEIALTENKHEFDIFGSNSWNVQSDDKKNVQDLMAGHFLSGMNQDSVQTRASGTGLHGSALLDGSTQQSQLPPSVTSKGFLGPNAYYPMTGMQYNMQPNIMLNPALAAQSMTYGSMGAYITQQQLLYQNIGNANSGYINVAGLATDIGYASALPDIFQISNNPIQGNSPVITNTKKDETKAFDFISEHMSAARDSKRIR</sequence>
<dbReference type="InterPro" id="IPR008942">
    <property type="entry name" value="ENTH_VHS"/>
</dbReference>
<feature type="compositionally biased region" description="Polar residues" evidence="5">
    <location>
        <begin position="244"/>
        <end position="265"/>
    </location>
</feature>
<dbReference type="CDD" id="cd03572">
    <property type="entry name" value="ENTH_like_Tepsin"/>
    <property type="match status" value="1"/>
</dbReference>
<feature type="domain" description="VHS" evidence="6">
    <location>
        <begin position="35"/>
        <end position="89"/>
    </location>
</feature>
<evidence type="ECO:0000256" key="3">
    <source>
        <dbReference type="ARBA" id="ARBA00023034"/>
    </source>
</evidence>
<dbReference type="PANTHER" id="PTHR21514">
    <property type="entry name" value="AP-4 COMPLEX ACCESSORY SUBUNIT TEPSIN"/>
    <property type="match status" value="1"/>
</dbReference>
<reference evidence="7 8" key="1">
    <citation type="journal article" date="2024" name="Plant Biotechnol. J.">
        <title>Dendrobium thyrsiflorum genome and its molecular insights into genes involved in important horticultural traits.</title>
        <authorList>
            <person name="Chen B."/>
            <person name="Wang J.Y."/>
            <person name="Zheng P.J."/>
            <person name="Li K.L."/>
            <person name="Liang Y.M."/>
            <person name="Chen X.F."/>
            <person name="Zhang C."/>
            <person name="Zhao X."/>
            <person name="He X."/>
            <person name="Zhang G.Q."/>
            <person name="Liu Z.J."/>
            <person name="Xu Q."/>
        </authorList>
    </citation>
    <scope>NUCLEOTIDE SEQUENCE [LARGE SCALE GENOMIC DNA]</scope>
    <source>
        <strain evidence="7">GZMU011</strain>
    </source>
</reference>
<dbReference type="InterPro" id="IPR013809">
    <property type="entry name" value="ENTH"/>
</dbReference>
<dbReference type="GO" id="GO:0005794">
    <property type="term" value="C:Golgi apparatus"/>
    <property type="evidence" value="ECO:0007669"/>
    <property type="project" value="UniProtKB-SubCell"/>
</dbReference>
<dbReference type="Gene3D" id="1.25.40.90">
    <property type="match status" value="1"/>
</dbReference>
<dbReference type="PROSITE" id="PS50179">
    <property type="entry name" value="VHS"/>
    <property type="match status" value="1"/>
</dbReference>
<organism evidence="7 8">
    <name type="scientific">Dendrobium thyrsiflorum</name>
    <name type="common">Pinecone-like raceme dendrobium</name>
    <name type="synonym">Orchid</name>
    <dbReference type="NCBI Taxonomy" id="117978"/>
    <lineage>
        <taxon>Eukaryota</taxon>
        <taxon>Viridiplantae</taxon>
        <taxon>Streptophyta</taxon>
        <taxon>Embryophyta</taxon>
        <taxon>Tracheophyta</taxon>
        <taxon>Spermatophyta</taxon>
        <taxon>Magnoliopsida</taxon>
        <taxon>Liliopsida</taxon>
        <taxon>Asparagales</taxon>
        <taxon>Orchidaceae</taxon>
        <taxon>Epidendroideae</taxon>
        <taxon>Malaxideae</taxon>
        <taxon>Dendrobiinae</taxon>
        <taxon>Dendrobium</taxon>
    </lineage>
</organism>
<keyword evidence="3" id="KW-0333">Golgi apparatus</keyword>
<dbReference type="Pfam" id="PF01417">
    <property type="entry name" value="ENTH"/>
    <property type="match status" value="1"/>
</dbReference>
<evidence type="ECO:0000313" key="7">
    <source>
        <dbReference type="EMBL" id="KAL0924427.1"/>
    </source>
</evidence>
<proteinExistence type="predicted"/>
<comment type="caution">
    <text evidence="7">The sequence shown here is derived from an EMBL/GenBank/DDBJ whole genome shotgun (WGS) entry which is preliminary data.</text>
</comment>
<gene>
    <name evidence="7" type="ORF">M5K25_005256</name>
</gene>
<dbReference type="SUPFAM" id="SSF48371">
    <property type="entry name" value="ARM repeat"/>
    <property type="match status" value="1"/>
</dbReference>
<dbReference type="InterPro" id="IPR039273">
    <property type="entry name" value="TEPSIN"/>
</dbReference>
<accession>A0ABD0VPA1</accession>
<protein>
    <recommendedName>
        <fullName evidence="6">VHS domain-containing protein</fullName>
    </recommendedName>
</protein>
<evidence type="ECO:0000256" key="2">
    <source>
        <dbReference type="ARBA" id="ARBA00004601"/>
    </source>
</evidence>
<keyword evidence="4" id="KW-0968">Cytoplasmic vesicle</keyword>